<evidence type="ECO:0000313" key="2">
    <source>
        <dbReference type="Proteomes" id="UP000076154"/>
    </source>
</evidence>
<keyword evidence="2" id="KW-1185">Reference proteome</keyword>
<dbReference type="InterPro" id="IPR032675">
    <property type="entry name" value="LRR_dom_sf"/>
</dbReference>
<dbReference type="InParanoid" id="A0A369JJ82"/>
<reference evidence="1" key="1">
    <citation type="submission" date="2018-04" db="EMBL/GenBank/DDBJ databases">
        <title>Whole genome sequencing of Hypsizygus marmoreus.</title>
        <authorList>
            <person name="Choi I.-G."/>
            <person name="Min B."/>
            <person name="Kim J.-G."/>
            <person name="Kim S."/>
            <person name="Oh Y.-L."/>
            <person name="Kong W.-S."/>
            <person name="Park H."/>
            <person name="Jeong J."/>
            <person name="Song E.-S."/>
        </authorList>
    </citation>
    <scope>NUCLEOTIDE SEQUENCE [LARGE SCALE GENOMIC DNA]</scope>
    <source>
        <strain evidence="1">51987-8</strain>
    </source>
</reference>
<dbReference type="Gene3D" id="3.80.10.10">
    <property type="entry name" value="Ribonuclease Inhibitor"/>
    <property type="match status" value="1"/>
</dbReference>
<dbReference type="STRING" id="39966.A0A369JJ82"/>
<dbReference type="SUPFAM" id="SSF52047">
    <property type="entry name" value="RNI-like"/>
    <property type="match status" value="1"/>
</dbReference>
<sequence length="619" mass="67513">MGQRHQAFVIAKVVPHGQTQARYRCIAALHHQWCYGRLPLKATRRFLSVVKQKDNAEIIHEELRLIQGKYARWGEQPEKPKIPNVPCPYTAFLLGTSWNLDFENKNDPYSSGGALNNALLPANMGSSDGDNNDGITVIDITDPEHPAYCFVSVGGLEAEEAVEDYVPLSATDYARAYYPIPGAKEMADEKIRLTEESVSQTIASLDGEPLVTLEMLADAWADEYRGTLEASKKSESNEGKDVLSVPVIDNASNTLIPSLADLALTPAINHALEQGQTVDIEDLVWLPGKAEAIFADLRARRPFPAPGMALLSKALKQLSDAHIVDLSNFHLTTEQIISVLGAFENVEVVNLSHNPLVTVDTVRAVLTSIPKLKRLVILDTSISTEDLSSFLTTDEKLFLHLDALIHPLLVFGKGASYPNAFSFVGLVPDMRTAAAASLAFFTPALVVQALTDYLAGFLSEYPFAATGTIQATLAPQAVFSSGLRGEGQKWSNRSVPRVPQASLRAFKGEGWLFALQWPAYDHGPGQKLYGFIKVNPAVTHSKGEKVDTKSEVEEPEPEHKVLDLKSFLSEMEGEGRPPASAAAVDELVNILDRLGKEKDLGLMGPKEARAFVGMLRPSP</sequence>
<proteinExistence type="predicted"/>
<comment type="caution">
    <text evidence="1">The sequence shown here is derived from an EMBL/GenBank/DDBJ whole genome shotgun (WGS) entry which is preliminary data.</text>
</comment>
<protein>
    <submittedName>
        <fullName evidence="1">Uncharacterized protein</fullName>
    </submittedName>
</protein>
<dbReference type="EMBL" id="LUEZ02000053">
    <property type="protein sequence ID" value="RDB21908.1"/>
    <property type="molecule type" value="Genomic_DNA"/>
</dbReference>
<dbReference type="Proteomes" id="UP000076154">
    <property type="component" value="Unassembled WGS sequence"/>
</dbReference>
<name>A0A369JJ82_HYPMA</name>
<evidence type="ECO:0000313" key="1">
    <source>
        <dbReference type="EMBL" id="RDB21908.1"/>
    </source>
</evidence>
<gene>
    <name evidence="1" type="ORF">Hypma_010968</name>
</gene>
<organism evidence="1 2">
    <name type="scientific">Hypsizygus marmoreus</name>
    <name type="common">White beech mushroom</name>
    <name type="synonym">Agaricus marmoreus</name>
    <dbReference type="NCBI Taxonomy" id="39966"/>
    <lineage>
        <taxon>Eukaryota</taxon>
        <taxon>Fungi</taxon>
        <taxon>Dikarya</taxon>
        <taxon>Basidiomycota</taxon>
        <taxon>Agaricomycotina</taxon>
        <taxon>Agaricomycetes</taxon>
        <taxon>Agaricomycetidae</taxon>
        <taxon>Agaricales</taxon>
        <taxon>Tricholomatineae</taxon>
        <taxon>Lyophyllaceae</taxon>
        <taxon>Hypsizygus</taxon>
    </lineage>
</organism>
<dbReference type="AlphaFoldDB" id="A0A369JJ82"/>
<accession>A0A369JJ82</accession>
<dbReference type="OrthoDB" id="3515175at2759"/>